<sequence length="3468" mass="397956">MSLNSCDAVLWWWNELTPALYETFAFPFSQVKEKGSTRVHSLNNVNRALQILQKNNVELVNIGGADIVDGNHKLTLGLIWSIILHWQVKDVMKDVMADLQQTNSEKILLSWVRQSSRDYPRVNVVNFSSSWSDGLAFNALIHSHRPELFEWSDVEQQQTSIERLDHAFSVAKNHLGIEKLLDPEDVAIAHPDKKSILMYVTSLFQVLPHGVTMEAIQEVELLPSGPVVLEEHVHMQSKQRFSQQITVSVAQGRVRSPSPTPKPRYKSYAYTQAAYFDDFLSPLPQSPDSLAEESVSSPMPRGELHLDRYQAALEEVLTWLLSAEDTLQAQPPISSHVEVVKEQFHTHEGYMVELTSHQGSVGRVLQAGSALLLDGRLTEEEENEIREQMNLLNSRWEHLRVASMERQSRLHEVLMDLQNQQLKQLTDWLELTEDRIRRIGAQPLGPDLVDIKHQVEEHKLLQEDLEMEQVRVNSLTHMVVVVDETSGDSATAALEEKLQQLGDRWAAICRWTEDRWVLLQEILLKWQHFTEEQCLFDSWLSEKEDLVRTIQCSGFKDQSEMVANLRKLIVKGELEVKKQTMDRLCSLSQDLLSSVKNKDLAHKLEARLENLAQRWESLVQALEKNSSQISLTAATSQTEQTKTTVLSTVTKVTTRGQVTGTHVKEEAPPPPPQKKRQIVVDSEFRKRLDVDFTELHSFMTRSEAILQSPEFNVSRKEGSVSELQEKVLAIEREKPEKMRKLLEASRSAQALVDQLASEGLKADDIQQAAEQLNSRWVEFCALLDERLSWLAYQTKVLAFYNQFQQLEQAVVTAENWLKGQQPPASEPEPLRVQLERCKDEVTRFSALQPQVKQLKEQAKELQEKEDAPVFFDADIRSLTDHYHQVLEDLQARLKQLQLGDLPPVRYKETTSRLLVWMQQCEAKVSIPSTAVTEYPIMEQRLKDLKALQVSLQEHQSSLDYLTVTVEQVCQKAPHEISHKYRSELDAILLRWRKLSVQLAEQIQKLQDLMSKLQQFQNDTKTLRKWMVEVDVFLNEEWPALGDSEALEKQLEQCTALVNDIHTIQPSLNGINEVGHTLKKEAEPAFASKLQKEIAELNAQWENICKQAYAKKSALKGGLDKTVSLRKDLSEMQEWITQAEEDFLERDFQYKTPEELCKAVEELKRAQEEVHQKEVKVKLLTDSVNSFIAKAPPAAHEALKAELHVLTTNYQRLCSRLDGKCKTLEEVWACWCELLSYLGLENGWLDQLEKKLNETENIQGEAEEISEALDSLESLLCHPEDNRNQIRELAQTLMDGGVLDELINQKLGAFNTRWDELMQQAAQRQKDLEKSMQSAQKNDKTLRLIQESLLTTDRHLSAYIADHIDAGQIPQEAQKIQTELNNHEQTLAEMRKKSENKDASDRLFSQIDLTQKKLQEVLKKFRLFQKPANFDERLRVCERILNEVKAELGVLGIRSVEQDVVQSQLDQCMKFYKSLSEVKVEVETVIKTGRQIVQRQQTENPKELDDRLTALKLLYNELGAQVTERKQELEKSLKLSRKLRKEVNSLTEWLAVTDAELTRRSDVDGMPENLDAEVAWAKAKQKETEQHEQQLRGVGELADALKAVLHGQESLVEDKVSLLKCNWIAVTSRSEEWLRLLLDYQTQVETLDQNIAQITALMYRAEIMLDESETQGSRDHVLKVLRTELEDIRVKVEAVQAQAQDMMKNQGEHCRALVEPKLEQLNQRFEAISRRIKTSQVLLEQYHSEAMIWLRLLDEEVQQGENLKEEDFQQDGDCEEGAVKELLEKGENLQKRVPDENKRKEIRIKHNQLNTKYNTVKDLRALRKKKALAIAPQWYQYRRKSDDLLQWLDDIERSVAELPDPPREQRVKEIDLELQQKSVELGDLQVQAKVLSDGGAAQLVDPCLAQLNKRWREVESAFAPYQRSIRSVSSPPPHASGPLAYLSDLQDLLHSIAKTEFLLNSPEYWAGVFYELPKQEKCLQVGLCLCVCVCVCVCVCELQDAVGTQEEAVALLNATGQDIVQQSSQEEGILLKEQLRSMNTRWEDVCRQLAQRRRRYGHWAEEINLTTFLGLFFCCSPWFSCFCDCDAQAQVQEVPKRKKALKELNERGGSVQGSASFPAAKFQKLEGNLKLLNTRWTKMSKDLPEKQKQIEDLLKDLSQYQMQLSQLALWASSTKDQLELCRQAASPGAMDTKEMEAAVQAKQPDMEDVLNKGQLLFRDRPPSQAVKGKFDGLSADWRAIQDLLKELKSKQIHMVGLNLVLATSGKSTSLSEMPSSLLMEMPALVHFNKAWVELTDWLSLLDRMIQTQRVTVGDLEEINDMIVKQKATLQDLEHKRPQLESQITAAQNLKNKTNNQEARSTITDRIDRLQTQWDEVHGRLTERGLELQRMLKDSGRWLKAKQEVDPLLKRANEKLESWKEISYTVDALKNQNHFVKELQQWQRQVDESNELARNLLVQYSADDTHKVKLLTDSANAAWSRINKQVGEREAALEAALRLLQQFYLDLEKFLNWLAEAETTANVLQDATYKEGLLEDPAIARQLLRQWQDLQAEIEAHTEVFHTLDENGQRILKSLEGSEDATLLQRRLDNMGQRWNELRSKSLSIRSHLDASTGQWKRLHLSLQELLTWLQLKNEELDEMAPIGGDVPAVQQQLDAHRAFRREVKAKEPAVTSALEAANSFLAEQPTESLGRTQAEQREVSPEERTQNMCRVLRKEVGDVRVGWDRLCSHTVDWQRKLDQALERLLELQDAEEQLDLKLRQAEMVKQSWEPVGDLLIDSLQDHIDKVTAFRAEVAPIKENVTQVNGLASTFGPMDIQLSEFNLNRLEDLNTRWRLLQISIEEHLRQLNEAHRDFGPQSQHFLLPSVQRPFERSVSPNNVPYYINHQTQTTCWDHPKMAELYQSLADLNNVRFSAYRTAMKLRRLQKALCLDLLSMSAACEAFDQHNLKQNEQLMDIMQVINCLTSIYDRLEQQQSSLVNVPLCVDMCLNWLLNVYDTGRTGKIRTLSFKTGIVSLCKAHLEDKYRFLFRQVASPTGFCDQRRLGLLLHEAIQIPRQLGEVASFGGSNIEPSVRSCFQFANNKPELEAALFLDWMRLEPQSMVWLPVLHRVAAAETAKHQAKCNICKECPIIGFRYRSLKHFNYDICQSCFFSGRVAKGHKMQYPMVEYCTPTTSGEDVRDFAKVLKNKFRTKRYFAKHPRMGYLPVQTVLEGDNMETPVTLINFWPVDYAPTSSPQLSHDDTHSRIEHYASRLAEMETRNGSYINDSISPNESIDDEHLLIQHYCQSLNQESPLSQPRSPAQILISLETEERGELERVLSDLEEENRNLQAEYDRLKQAHDHKGLSPLPSPPEMLPVSPQSSRDAELIAEAKLLRQHKGRLEARMQILEDHNKQLESQLQRLRQLLEQVSDGSYSCLDRCTLACIPGVSDDELSSPSQDTSTGLEEVMEQLNNSFPHSQGRRAPGSPVRG</sequence>
<dbReference type="InterPro" id="IPR000433">
    <property type="entry name" value="Znf_ZZ"/>
</dbReference>
<dbReference type="SMART" id="SM00456">
    <property type="entry name" value="WW"/>
    <property type="match status" value="1"/>
</dbReference>
<dbReference type="Gene3D" id="1.10.238.10">
    <property type="entry name" value="EF-hand"/>
    <property type="match status" value="2"/>
</dbReference>
<dbReference type="GO" id="GO:0003779">
    <property type="term" value="F:actin binding"/>
    <property type="evidence" value="ECO:0007669"/>
    <property type="project" value="UniProtKB-KW"/>
</dbReference>
<dbReference type="InterPro" id="IPR015154">
    <property type="entry name" value="EF-hand_dom_typ2"/>
</dbReference>
<evidence type="ECO:0000256" key="16">
    <source>
        <dbReference type="ARBA" id="ARBA00040142"/>
    </source>
</evidence>
<dbReference type="SUPFAM" id="SSF47576">
    <property type="entry name" value="Calponin-homology domain, CH-domain"/>
    <property type="match status" value="1"/>
</dbReference>
<dbReference type="InterPro" id="IPR015153">
    <property type="entry name" value="EF-hand_dom_typ1"/>
</dbReference>
<dbReference type="CDD" id="cd00176">
    <property type="entry name" value="SPEC"/>
    <property type="match status" value="8"/>
</dbReference>
<dbReference type="PANTHER" id="PTHR12268:SF25">
    <property type="entry name" value="DYSTROPHIN"/>
    <property type="match status" value="1"/>
</dbReference>
<dbReference type="PIRSF" id="PIRSF002341">
    <property type="entry name" value="Dystrophin/utrophin"/>
    <property type="match status" value="1"/>
</dbReference>
<reference evidence="24" key="3">
    <citation type="submission" date="2025-09" db="UniProtKB">
        <authorList>
            <consortium name="Ensembl"/>
        </authorList>
    </citation>
    <scope>IDENTIFICATION</scope>
</reference>
<reference evidence="24 25" key="1">
    <citation type="submission" date="2019-04" db="EMBL/GenBank/DDBJ databases">
        <authorList>
            <consortium name="Wellcome Sanger Institute Data Sharing"/>
        </authorList>
    </citation>
    <scope>NUCLEOTIDE SEQUENCE [LARGE SCALE GENOMIC DNA]</scope>
</reference>
<feature type="region of interest" description="Disordered" evidence="20">
    <location>
        <begin position="3339"/>
        <end position="3360"/>
    </location>
</feature>
<dbReference type="InterPro" id="IPR036872">
    <property type="entry name" value="CH_dom_sf"/>
</dbReference>
<accession>A0A8C9W6L3</accession>
<keyword evidence="19" id="KW-0175">Coiled coil</keyword>
<dbReference type="FunFam" id="1.10.238.10:FF:000023">
    <property type="entry name" value="dystrophin isoform X1"/>
    <property type="match status" value="1"/>
</dbReference>
<dbReference type="GO" id="GO:0120025">
    <property type="term" value="C:plasma membrane bounded cell projection"/>
    <property type="evidence" value="ECO:0007669"/>
    <property type="project" value="UniProtKB-ARBA"/>
</dbReference>
<dbReference type="PROSITE" id="PS50135">
    <property type="entry name" value="ZF_ZZ_2"/>
    <property type="match status" value="1"/>
</dbReference>
<evidence type="ECO:0000256" key="3">
    <source>
        <dbReference type="ARBA" id="ARBA00022475"/>
    </source>
</evidence>
<dbReference type="Pfam" id="PF09069">
    <property type="entry name" value="EF-hand_3"/>
    <property type="match status" value="1"/>
</dbReference>
<dbReference type="GO" id="GO:0005737">
    <property type="term" value="C:cytoplasm"/>
    <property type="evidence" value="ECO:0007669"/>
    <property type="project" value="UniProtKB-ARBA"/>
</dbReference>
<dbReference type="FunFam" id="1.20.58.60:FF:000102">
    <property type="entry name" value="utrophin isoform X2"/>
    <property type="match status" value="1"/>
</dbReference>
<evidence type="ECO:0000256" key="18">
    <source>
        <dbReference type="PROSITE-ProRule" id="PRU00228"/>
    </source>
</evidence>
<keyword evidence="5" id="KW-0479">Metal-binding</keyword>
<dbReference type="SUPFAM" id="SSF46966">
    <property type="entry name" value="Spectrin repeat"/>
    <property type="match status" value="17"/>
</dbReference>
<feature type="domain" description="WW" evidence="21">
    <location>
        <begin position="2862"/>
        <end position="2895"/>
    </location>
</feature>
<evidence type="ECO:0000256" key="6">
    <source>
        <dbReference type="ARBA" id="ARBA00022737"/>
    </source>
</evidence>
<dbReference type="PROSITE" id="PS00020">
    <property type="entry name" value="ACTININ_2"/>
    <property type="match status" value="1"/>
</dbReference>
<keyword evidence="11 17" id="KW-0472">Membrane</keyword>
<evidence type="ECO:0000256" key="10">
    <source>
        <dbReference type="ARBA" id="ARBA00023018"/>
    </source>
</evidence>
<dbReference type="CDD" id="cd02334">
    <property type="entry name" value="ZZ_dystrophin"/>
    <property type="match status" value="1"/>
</dbReference>
<dbReference type="SUPFAM" id="SSF51045">
    <property type="entry name" value="WW domain"/>
    <property type="match status" value="1"/>
</dbReference>
<comment type="subcellular location">
    <subcellularLocation>
        <location evidence="2">Cell membrane</location>
        <location evidence="2">Sarcolemma</location>
        <topology evidence="2">Peripheral membrane protein</topology>
        <orientation evidence="2">Cytoplasmic side</orientation>
    </subcellularLocation>
    <subcellularLocation>
        <location evidence="1 17">Cytoplasm</location>
        <location evidence="1 17">Cytoskeleton</location>
    </subcellularLocation>
    <subcellularLocation>
        <location evidence="15">Postsynaptic cell membrane</location>
    </subcellularLocation>
</comment>
<dbReference type="FunFam" id="1.20.58.60:FF:000075">
    <property type="entry name" value="utrophin isoform X1"/>
    <property type="match status" value="1"/>
</dbReference>
<dbReference type="PROSITE" id="PS50020">
    <property type="entry name" value="WW_DOMAIN_2"/>
    <property type="match status" value="1"/>
</dbReference>
<evidence type="ECO:0000259" key="22">
    <source>
        <dbReference type="PROSITE" id="PS50021"/>
    </source>
</evidence>
<feature type="coiled-coil region" evidence="19">
    <location>
        <begin position="3376"/>
        <end position="3410"/>
    </location>
</feature>
<evidence type="ECO:0000259" key="23">
    <source>
        <dbReference type="PROSITE" id="PS50135"/>
    </source>
</evidence>
<comment type="function">
    <text evidence="17">May play a role in anchoring the cytoskeleton to the plasma membrane.</text>
</comment>
<dbReference type="Ensembl" id="ENSSFOT00015071041.1">
    <property type="protein sequence ID" value="ENSSFOP00015069398.1"/>
    <property type="gene ID" value="ENSSFOG00015007151.2"/>
</dbReference>
<dbReference type="SUPFAM" id="SSF47473">
    <property type="entry name" value="EF-hand"/>
    <property type="match status" value="2"/>
</dbReference>
<dbReference type="FunFam" id="1.20.58.60:FF:000091">
    <property type="entry name" value="dystrophin isoform X2"/>
    <property type="match status" value="1"/>
</dbReference>
<feature type="region of interest" description="Disordered" evidence="20">
    <location>
        <begin position="3448"/>
        <end position="3468"/>
    </location>
</feature>
<feature type="coiled-coil region" evidence="19">
    <location>
        <begin position="2729"/>
        <end position="2766"/>
    </location>
</feature>
<dbReference type="InterPro" id="IPR011992">
    <property type="entry name" value="EF-hand-dom_pair"/>
</dbReference>
<feature type="coiled-coil region" evidence="19">
    <location>
        <begin position="1677"/>
        <end position="1704"/>
    </location>
</feature>
<dbReference type="InterPro" id="IPR001715">
    <property type="entry name" value="CH_dom"/>
</dbReference>
<evidence type="ECO:0000259" key="21">
    <source>
        <dbReference type="PROSITE" id="PS50020"/>
    </source>
</evidence>
<keyword evidence="3 17" id="KW-1003">Cell membrane</keyword>
<keyword evidence="4 17" id="KW-0963">Cytoplasm</keyword>
<gene>
    <name evidence="24" type="primary">DMD</name>
</gene>
<dbReference type="GO" id="GO:0045211">
    <property type="term" value="C:postsynaptic membrane"/>
    <property type="evidence" value="ECO:0007669"/>
    <property type="project" value="UniProtKB-UniRule"/>
</dbReference>
<keyword evidence="7 18" id="KW-0863">Zinc-finger</keyword>
<proteinExistence type="predicted"/>
<keyword evidence="6" id="KW-0677">Repeat</keyword>
<evidence type="ECO:0000256" key="2">
    <source>
        <dbReference type="ARBA" id="ARBA00004278"/>
    </source>
</evidence>
<dbReference type="CDD" id="cd21233">
    <property type="entry name" value="CH_DMD_rpt2"/>
    <property type="match status" value="1"/>
</dbReference>
<feature type="coiled-coil region" evidence="19">
    <location>
        <begin position="1372"/>
        <end position="1399"/>
    </location>
</feature>
<feature type="domain" description="Calponin-homology (CH)" evidence="22">
    <location>
        <begin position="1"/>
        <end position="87"/>
    </location>
</feature>
<feature type="coiled-coil region" evidence="19">
    <location>
        <begin position="1244"/>
        <end position="1274"/>
    </location>
</feature>
<evidence type="ECO:0000256" key="11">
    <source>
        <dbReference type="ARBA" id="ARBA00023136"/>
    </source>
</evidence>
<keyword evidence="25" id="KW-1185">Reference proteome</keyword>
<dbReference type="Pfam" id="PF09068">
    <property type="entry name" value="EF-hand_2"/>
    <property type="match status" value="1"/>
</dbReference>
<evidence type="ECO:0000256" key="19">
    <source>
        <dbReference type="SAM" id="Coils"/>
    </source>
</evidence>
<dbReference type="Gene3D" id="1.20.58.60">
    <property type="match status" value="17"/>
</dbReference>
<dbReference type="Proteomes" id="UP000694397">
    <property type="component" value="Chromosome 12"/>
</dbReference>
<evidence type="ECO:0000256" key="7">
    <source>
        <dbReference type="ARBA" id="ARBA00022771"/>
    </source>
</evidence>
<evidence type="ECO:0000313" key="24">
    <source>
        <dbReference type="Ensembl" id="ENSSFOP00015069398.1"/>
    </source>
</evidence>
<evidence type="ECO:0000256" key="15">
    <source>
        <dbReference type="ARBA" id="ARBA00034100"/>
    </source>
</evidence>
<dbReference type="InterPro" id="IPR050774">
    <property type="entry name" value="KCMF1/Dystrophin"/>
</dbReference>
<dbReference type="InterPro" id="IPR001589">
    <property type="entry name" value="Actinin_actin-bd_CS"/>
</dbReference>
<organism evidence="24 25">
    <name type="scientific">Scleropages formosus</name>
    <name type="common">Asian bonytongue</name>
    <name type="synonym">Osteoglossum formosum</name>
    <dbReference type="NCBI Taxonomy" id="113540"/>
    <lineage>
        <taxon>Eukaryota</taxon>
        <taxon>Metazoa</taxon>
        <taxon>Chordata</taxon>
        <taxon>Craniata</taxon>
        <taxon>Vertebrata</taxon>
        <taxon>Euteleostomi</taxon>
        <taxon>Actinopterygii</taxon>
        <taxon>Neopterygii</taxon>
        <taxon>Teleostei</taxon>
        <taxon>Osteoglossocephala</taxon>
        <taxon>Osteoglossomorpha</taxon>
        <taxon>Osteoglossiformes</taxon>
        <taxon>Osteoglossidae</taxon>
        <taxon>Scleropages</taxon>
    </lineage>
</organism>
<dbReference type="InterPro" id="IPR002017">
    <property type="entry name" value="Spectrin_repeat"/>
</dbReference>
<dbReference type="Pfam" id="PF00307">
    <property type="entry name" value="CH"/>
    <property type="match status" value="2"/>
</dbReference>
<dbReference type="InterPro" id="IPR018159">
    <property type="entry name" value="Spectrin/alpha-actinin"/>
</dbReference>
<dbReference type="OrthoDB" id="10044191at2759"/>
<dbReference type="Gene3D" id="3.30.60.90">
    <property type="match status" value="1"/>
</dbReference>
<evidence type="ECO:0000256" key="13">
    <source>
        <dbReference type="ARBA" id="ARBA00023212"/>
    </source>
</evidence>
<keyword evidence="10 17" id="KW-0770">Synapse</keyword>
<dbReference type="InterPro" id="IPR036020">
    <property type="entry name" value="WW_dom_sf"/>
</dbReference>
<dbReference type="GO" id="GO:0099536">
    <property type="term" value="P:synaptic signaling"/>
    <property type="evidence" value="ECO:0007669"/>
    <property type="project" value="TreeGrafter"/>
</dbReference>
<dbReference type="GO" id="GO:0016010">
    <property type="term" value="C:dystrophin-associated glycoprotein complex"/>
    <property type="evidence" value="ECO:0007669"/>
    <property type="project" value="UniProtKB-ARBA"/>
</dbReference>
<evidence type="ECO:0000256" key="4">
    <source>
        <dbReference type="ARBA" id="ARBA00022490"/>
    </source>
</evidence>
<dbReference type="SMART" id="SM00291">
    <property type="entry name" value="ZnF_ZZ"/>
    <property type="match status" value="1"/>
</dbReference>
<keyword evidence="8" id="KW-0862">Zinc</keyword>
<dbReference type="FunFam" id="1.10.238.10:FF:000008">
    <property type="entry name" value="Dystrophin isoform 2"/>
    <property type="match status" value="1"/>
</dbReference>
<evidence type="ECO:0000256" key="14">
    <source>
        <dbReference type="ARBA" id="ARBA00023257"/>
    </source>
</evidence>
<dbReference type="FunFam" id="3.30.60.90:FF:000001">
    <property type="entry name" value="Dystrophin isoform 2"/>
    <property type="match status" value="1"/>
</dbReference>
<dbReference type="GO" id="GO:0008270">
    <property type="term" value="F:zinc ion binding"/>
    <property type="evidence" value="ECO:0007669"/>
    <property type="project" value="UniProtKB-KW"/>
</dbReference>
<keyword evidence="9" id="KW-0106">Calcium</keyword>
<dbReference type="PANTHER" id="PTHR12268">
    <property type="entry name" value="E3 UBIQUITIN-PROTEIN LIGASE KCMF1"/>
    <property type="match status" value="1"/>
</dbReference>
<dbReference type="FunFam" id="2.20.70.10:FF:000004">
    <property type="entry name" value="dystrophin isoform X1"/>
    <property type="match status" value="1"/>
</dbReference>
<feature type="domain" description="ZZ-type" evidence="23">
    <location>
        <begin position="3115"/>
        <end position="3171"/>
    </location>
</feature>
<evidence type="ECO:0000256" key="1">
    <source>
        <dbReference type="ARBA" id="ARBA00004245"/>
    </source>
</evidence>
<evidence type="ECO:0000256" key="8">
    <source>
        <dbReference type="ARBA" id="ARBA00022833"/>
    </source>
</evidence>
<reference evidence="24" key="2">
    <citation type="submission" date="2025-08" db="UniProtKB">
        <authorList>
            <consortium name="Ensembl"/>
        </authorList>
    </citation>
    <scope>IDENTIFICATION</scope>
</reference>
<feature type="domain" description="Calponin-homology (CH)" evidence="22">
    <location>
        <begin position="102"/>
        <end position="208"/>
    </location>
</feature>
<keyword evidence="13 17" id="KW-0206">Cytoskeleton</keyword>
<evidence type="ECO:0000313" key="25">
    <source>
        <dbReference type="Proteomes" id="UP000694397"/>
    </source>
</evidence>
<dbReference type="InterPro" id="IPR001202">
    <property type="entry name" value="WW_dom"/>
</dbReference>
<dbReference type="InterPro" id="IPR035436">
    <property type="entry name" value="Dystrophin/utrophin"/>
</dbReference>
<evidence type="ECO:0000256" key="5">
    <source>
        <dbReference type="ARBA" id="ARBA00022723"/>
    </source>
</evidence>
<dbReference type="Gene3D" id="2.20.70.10">
    <property type="match status" value="1"/>
</dbReference>
<feature type="coiled-coil region" evidence="19">
    <location>
        <begin position="2314"/>
        <end position="2358"/>
    </location>
</feature>
<dbReference type="GeneTree" id="ENSGT00940000154342"/>
<dbReference type="Pfam" id="PF00435">
    <property type="entry name" value="Spectrin"/>
    <property type="match status" value="10"/>
</dbReference>
<dbReference type="InterPro" id="IPR043145">
    <property type="entry name" value="Znf_ZZ_sf"/>
</dbReference>
<evidence type="ECO:0000256" key="17">
    <source>
        <dbReference type="PIRNR" id="PIRNR002341"/>
    </source>
</evidence>
<dbReference type="GO" id="GO:0042383">
    <property type="term" value="C:sarcolemma"/>
    <property type="evidence" value="ECO:0007669"/>
    <property type="project" value="UniProtKB-SubCell"/>
</dbReference>
<dbReference type="GO" id="GO:0005856">
    <property type="term" value="C:cytoskeleton"/>
    <property type="evidence" value="ECO:0007669"/>
    <property type="project" value="UniProtKB-SubCell"/>
</dbReference>
<dbReference type="SUPFAM" id="SSF57850">
    <property type="entry name" value="RING/U-box"/>
    <property type="match status" value="1"/>
</dbReference>
<keyword evidence="12 17" id="KW-0009">Actin-binding</keyword>
<dbReference type="Pfam" id="PF00569">
    <property type="entry name" value="ZZ"/>
    <property type="match status" value="1"/>
</dbReference>
<dbReference type="FunFam" id="1.20.58.60:FF:000056">
    <property type="entry name" value="utrophin isoform X1"/>
    <property type="match status" value="1"/>
</dbReference>
<evidence type="ECO:0000256" key="20">
    <source>
        <dbReference type="SAM" id="MobiDB-lite"/>
    </source>
</evidence>
<dbReference type="SMART" id="SM00033">
    <property type="entry name" value="CH"/>
    <property type="match status" value="2"/>
</dbReference>
<evidence type="ECO:0000256" key="9">
    <source>
        <dbReference type="ARBA" id="ARBA00022837"/>
    </source>
</evidence>
<dbReference type="PROSITE" id="PS50021">
    <property type="entry name" value="CH"/>
    <property type="match status" value="2"/>
</dbReference>
<dbReference type="FunFam" id="1.20.58.60:FF:000070">
    <property type="entry name" value="utrophin isoform X1"/>
    <property type="match status" value="1"/>
</dbReference>
<name>A0A8C9W6L3_SCLFO</name>
<dbReference type="CDD" id="cd00201">
    <property type="entry name" value="WW"/>
    <property type="match status" value="1"/>
</dbReference>
<protein>
    <recommendedName>
        <fullName evidence="16">Dystrophin</fullName>
    </recommendedName>
</protein>
<dbReference type="FunFam" id="1.10.418.10:FF:000032">
    <property type="entry name" value="utrophin isoform X1"/>
    <property type="match status" value="1"/>
</dbReference>
<dbReference type="PROSITE" id="PS01357">
    <property type="entry name" value="ZF_ZZ_1"/>
    <property type="match status" value="1"/>
</dbReference>
<dbReference type="Gene3D" id="1.10.418.10">
    <property type="entry name" value="Calponin-like domain"/>
    <property type="match status" value="2"/>
</dbReference>
<dbReference type="FunFam" id="1.20.58.60:FF:000118">
    <property type="entry name" value="Dystrophin"/>
    <property type="match status" value="1"/>
</dbReference>
<keyword evidence="14 17" id="KW-0628">Postsynaptic cell membrane</keyword>
<dbReference type="SMART" id="SM00150">
    <property type="entry name" value="SPEC"/>
    <property type="match status" value="19"/>
</dbReference>
<feature type="region of interest" description="Disordered" evidence="20">
    <location>
        <begin position="657"/>
        <end position="676"/>
    </location>
</feature>
<evidence type="ECO:0000256" key="12">
    <source>
        <dbReference type="ARBA" id="ARBA00023203"/>
    </source>
</evidence>